<organism evidence="2 3">
    <name type="scientific">Synaphobranchus kaupii</name>
    <name type="common">Kaup's arrowtooth eel</name>
    <dbReference type="NCBI Taxonomy" id="118154"/>
    <lineage>
        <taxon>Eukaryota</taxon>
        <taxon>Metazoa</taxon>
        <taxon>Chordata</taxon>
        <taxon>Craniata</taxon>
        <taxon>Vertebrata</taxon>
        <taxon>Euteleostomi</taxon>
        <taxon>Actinopterygii</taxon>
        <taxon>Neopterygii</taxon>
        <taxon>Teleostei</taxon>
        <taxon>Anguilliformes</taxon>
        <taxon>Synaphobranchidae</taxon>
        <taxon>Synaphobranchus</taxon>
    </lineage>
</organism>
<dbReference type="Proteomes" id="UP001152622">
    <property type="component" value="Chromosome 11"/>
</dbReference>
<dbReference type="InterPro" id="IPR016161">
    <property type="entry name" value="Ald_DH/histidinol_DH"/>
</dbReference>
<keyword evidence="3" id="KW-1185">Reference proteome</keyword>
<gene>
    <name evidence="2" type="ORF">SKAU_G00287190</name>
</gene>
<feature type="domain" description="Aldehyde dehydrogenase" evidence="1">
    <location>
        <begin position="38"/>
        <end position="232"/>
    </location>
</feature>
<dbReference type="SUPFAM" id="SSF53720">
    <property type="entry name" value="ALDH-like"/>
    <property type="match status" value="1"/>
</dbReference>
<sequence length="247" mass="25979">MEYGPASSSTATAQSWLESHSRSLGLFLDGTFVCPPDRQTSTVNDASGQRMWSTVCAAEEDVSLAALSSVSGFKVWSGLSCHQRAKVFHRFVSGLQRHGQCLMELCELAQAPSSVTALVRLAQYYAGWAQLRDTLIADWTPRGVVAVAVSDDCPLYSLLLKVLPALAVGNVVIVAPGSGTALPALLTASILGEAGLPAGVLNIVTGKDLSLGIKVAQNPSVSYVIYTGNKKVPAAGMEGFFHQPSGR</sequence>
<evidence type="ECO:0000259" key="1">
    <source>
        <dbReference type="Pfam" id="PF00171"/>
    </source>
</evidence>
<protein>
    <recommendedName>
        <fullName evidence="1">Aldehyde dehydrogenase domain-containing protein</fullName>
    </recommendedName>
</protein>
<dbReference type="PANTHER" id="PTHR11699">
    <property type="entry name" value="ALDEHYDE DEHYDROGENASE-RELATED"/>
    <property type="match status" value="1"/>
</dbReference>
<dbReference type="GO" id="GO:0016491">
    <property type="term" value="F:oxidoreductase activity"/>
    <property type="evidence" value="ECO:0007669"/>
    <property type="project" value="InterPro"/>
</dbReference>
<dbReference type="AlphaFoldDB" id="A0A9Q1IPL0"/>
<comment type="caution">
    <text evidence="2">The sequence shown here is derived from an EMBL/GenBank/DDBJ whole genome shotgun (WGS) entry which is preliminary data.</text>
</comment>
<dbReference type="OrthoDB" id="8939634at2759"/>
<name>A0A9Q1IPL0_SYNKA</name>
<dbReference type="InterPro" id="IPR015590">
    <property type="entry name" value="Aldehyde_DH_dom"/>
</dbReference>
<proteinExistence type="predicted"/>
<dbReference type="Gene3D" id="3.40.605.10">
    <property type="entry name" value="Aldehyde Dehydrogenase, Chain A, domain 1"/>
    <property type="match status" value="1"/>
</dbReference>
<accession>A0A9Q1IPL0</accession>
<evidence type="ECO:0000313" key="3">
    <source>
        <dbReference type="Proteomes" id="UP001152622"/>
    </source>
</evidence>
<dbReference type="EMBL" id="JAINUF010000011">
    <property type="protein sequence ID" value="KAJ8347318.1"/>
    <property type="molecule type" value="Genomic_DNA"/>
</dbReference>
<evidence type="ECO:0000313" key="2">
    <source>
        <dbReference type="EMBL" id="KAJ8347318.1"/>
    </source>
</evidence>
<dbReference type="InterPro" id="IPR016162">
    <property type="entry name" value="Ald_DH_N"/>
</dbReference>
<dbReference type="Pfam" id="PF00171">
    <property type="entry name" value="Aldedh"/>
    <property type="match status" value="1"/>
</dbReference>
<reference evidence="2" key="1">
    <citation type="journal article" date="2023" name="Science">
        <title>Genome structures resolve the early diversification of teleost fishes.</title>
        <authorList>
            <person name="Parey E."/>
            <person name="Louis A."/>
            <person name="Montfort J."/>
            <person name="Bouchez O."/>
            <person name="Roques C."/>
            <person name="Iampietro C."/>
            <person name="Lluch J."/>
            <person name="Castinel A."/>
            <person name="Donnadieu C."/>
            <person name="Desvignes T."/>
            <person name="Floi Bucao C."/>
            <person name="Jouanno E."/>
            <person name="Wen M."/>
            <person name="Mejri S."/>
            <person name="Dirks R."/>
            <person name="Jansen H."/>
            <person name="Henkel C."/>
            <person name="Chen W.J."/>
            <person name="Zahm M."/>
            <person name="Cabau C."/>
            <person name="Klopp C."/>
            <person name="Thompson A.W."/>
            <person name="Robinson-Rechavi M."/>
            <person name="Braasch I."/>
            <person name="Lecointre G."/>
            <person name="Bobe J."/>
            <person name="Postlethwait J.H."/>
            <person name="Berthelot C."/>
            <person name="Roest Crollius H."/>
            <person name="Guiguen Y."/>
        </authorList>
    </citation>
    <scope>NUCLEOTIDE SEQUENCE</scope>
    <source>
        <strain evidence="2">WJC10195</strain>
    </source>
</reference>